<dbReference type="PROSITE" id="PS51257">
    <property type="entry name" value="PROKAR_LIPOPROTEIN"/>
    <property type="match status" value="1"/>
</dbReference>
<keyword evidence="2" id="KW-1185">Reference proteome</keyword>
<dbReference type="Proteomes" id="UP000295371">
    <property type="component" value="Unassembled WGS sequence"/>
</dbReference>
<evidence type="ECO:0000313" key="2">
    <source>
        <dbReference type="Proteomes" id="UP000295371"/>
    </source>
</evidence>
<accession>A0A4V3ENK2</accession>
<name>A0A4V3ENK2_9ACTN</name>
<gene>
    <name evidence="1" type="ORF">CLV29_1683</name>
</gene>
<dbReference type="AlphaFoldDB" id="A0A4V3ENK2"/>
<evidence type="ECO:0000313" key="1">
    <source>
        <dbReference type="EMBL" id="TDT34038.1"/>
    </source>
</evidence>
<dbReference type="RefSeq" id="WP_133754462.1">
    <property type="nucleotide sequence ID" value="NZ_SOAW01000001.1"/>
</dbReference>
<proteinExistence type="predicted"/>
<reference evidence="1 2" key="1">
    <citation type="submission" date="2019-03" db="EMBL/GenBank/DDBJ databases">
        <title>Genomic Encyclopedia of Archaeal and Bacterial Type Strains, Phase II (KMG-II): from individual species to whole genera.</title>
        <authorList>
            <person name="Goeker M."/>
        </authorList>
    </citation>
    <scope>NUCLEOTIDE SEQUENCE [LARGE SCALE GENOMIC DNA]</scope>
    <source>
        <strain evidence="1 2">DSM 24323</strain>
    </source>
</reference>
<dbReference type="OrthoDB" id="9759612at2"/>
<protein>
    <submittedName>
        <fullName evidence="1">Uncharacterized protein</fullName>
    </submittedName>
</protein>
<dbReference type="EMBL" id="SOAW01000001">
    <property type="protein sequence ID" value="TDT34038.1"/>
    <property type="molecule type" value="Genomic_DNA"/>
</dbReference>
<organism evidence="1 2">
    <name type="scientific">Naumannella halotolerans</name>
    <dbReference type="NCBI Taxonomy" id="993414"/>
    <lineage>
        <taxon>Bacteria</taxon>
        <taxon>Bacillati</taxon>
        <taxon>Actinomycetota</taxon>
        <taxon>Actinomycetes</taxon>
        <taxon>Propionibacteriales</taxon>
        <taxon>Propionibacteriaceae</taxon>
        <taxon>Naumannella</taxon>
    </lineage>
</organism>
<comment type="caution">
    <text evidence="1">The sequence shown here is derived from an EMBL/GenBank/DDBJ whole genome shotgun (WGS) entry which is preliminary data.</text>
</comment>
<sequence>MNLPYRRPIGLLGGTAVAVLLLGGCSPAIPADTELHSGVTTIMTDLGLTEVGAARVADCMTPQLLSWADPDSLQRLAEGRHAVVPADERTVSALEAQCLLAAQ</sequence>